<evidence type="ECO:0000256" key="1">
    <source>
        <dbReference type="SAM" id="Phobius"/>
    </source>
</evidence>
<dbReference type="EMBL" id="PIQC01000001">
    <property type="protein sequence ID" value="RUO73297.1"/>
    <property type="molecule type" value="Genomic_DNA"/>
</dbReference>
<organism evidence="3 4">
    <name type="scientific">Idiomarina ramblicola</name>
    <dbReference type="NCBI Taxonomy" id="263724"/>
    <lineage>
        <taxon>Bacteria</taxon>
        <taxon>Pseudomonadati</taxon>
        <taxon>Pseudomonadota</taxon>
        <taxon>Gammaproteobacteria</taxon>
        <taxon>Alteromonadales</taxon>
        <taxon>Idiomarinaceae</taxon>
        <taxon>Idiomarina</taxon>
    </lineage>
</organism>
<evidence type="ECO:0000313" key="3">
    <source>
        <dbReference type="EMBL" id="RUO73297.1"/>
    </source>
</evidence>
<sequence>MTNETIILTLVSSVISGVLGVVISSIFYSRLEKRRIKLETARKMFGNKHAMSGKEFQESINEVMIVFSDSQEVIDLVQKLFDVVSTPQDARAPKAADEALIKLMKAICRSIGIKHKNLPDTYYLNFFTVPSNP</sequence>
<gene>
    <name evidence="3" type="ORF">CWI78_02285</name>
</gene>
<accession>A0A432Z5Y3</accession>
<dbReference type="InterPro" id="IPR046502">
    <property type="entry name" value="DUF6680"/>
</dbReference>
<dbReference type="RefSeq" id="WP_126779873.1">
    <property type="nucleotide sequence ID" value="NZ_PIQC01000001.1"/>
</dbReference>
<evidence type="ECO:0000313" key="4">
    <source>
        <dbReference type="Proteomes" id="UP000288058"/>
    </source>
</evidence>
<keyword evidence="1" id="KW-0812">Transmembrane</keyword>
<feature type="transmembrane region" description="Helical" evidence="1">
    <location>
        <begin position="6"/>
        <end position="28"/>
    </location>
</feature>
<comment type="caution">
    <text evidence="3">The sequence shown here is derived from an EMBL/GenBank/DDBJ whole genome shotgun (WGS) entry which is preliminary data.</text>
</comment>
<name>A0A432Z5Y3_9GAMM</name>
<evidence type="ECO:0000259" key="2">
    <source>
        <dbReference type="Pfam" id="PF20385"/>
    </source>
</evidence>
<dbReference type="OrthoDB" id="7107870at2"/>
<dbReference type="AlphaFoldDB" id="A0A432Z5Y3"/>
<dbReference type="Proteomes" id="UP000288058">
    <property type="component" value="Unassembled WGS sequence"/>
</dbReference>
<keyword evidence="4" id="KW-1185">Reference proteome</keyword>
<reference evidence="4" key="1">
    <citation type="journal article" date="2018" name="Front. Microbiol.">
        <title>Genome-Based Analysis Reveals the Taxonomy and Diversity of the Family Idiomarinaceae.</title>
        <authorList>
            <person name="Liu Y."/>
            <person name="Lai Q."/>
            <person name="Shao Z."/>
        </authorList>
    </citation>
    <scope>NUCLEOTIDE SEQUENCE [LARGE SCALE GENOMIC DNA]</scope>
    <source>
        <strain evidence="4">R22</strain>
    </source>
</reference>
<feature type="domain" description="DUF6680" evidence="2">
    <location>
        <begin position="3"/>
        <end position="116"/>
    </location>
</feature>
<proteinExistence type="predicted"/>
<protein>
    <recommendedName>
        <fullName evidence="2">DUF6680 domain-containing protein</fullName>
    </recommendedName>
</protein>
<keyword evidence="1" id="KW-1133">Transmembrane helix</keyword>
<keyword evidence="1" id="KW-0472">Membrane</keyword>
<dbReference type="Pfam" id="PF20385">
    <property type="entry name" value="DUF6680"/>
    <property type="match status" value="1"/>
</dbReference>